<name>A0A249DZ05_9ENTR</name>
<keyword evidence="2 3" id="KW-0081">Bacteriolytic enzyme</keyword>
<keyword evidence="3" id="KW-0378">Hydrolase</keyword>
<evidence type="ECO:0000256" key="3">
    <source>
        <dbReference type="RuleBase" id="RU003788"/>
    </source>
</evidence>
<evidence type="ECO:0000313" key="4">
    <source>
        <dbReference type="EMBL" id="ASX26012.1"/>
    </source>
</evidence>
<dbReference type="GO" id="GO:0042742">
    <property type="term" value="P:defense response to bacterium"/>
    <property type="evidence" value="ECO:0007669"/>
    <property type="project" value="UniProtKB-KW"/>
</dbReference>
<dbReference type="GO" id="GO:0009253">
    <property type="term" value="P:peptidoglycan catabolic process"/>
    <property type="evidence" value="ECO:0007669"/>
    <property type="project" value="InterPro"/>
</dbReference>
<comment type="similarity">
    <text evidence="3">Belongs to the glycosyl hydrolase 24 family.</text>
</comment>
<dbReference type="AlphaFoldDB" id="A0A249DZ05"/>
<dbReference type="Pfam" id="PF00959">
    <property type="entry name" value="Phage_lysozyme"/>
    <property type="match status" value="1"/>
</dbReference>
<dbReference type="EMBL" id="CP016303">
    <property type="protein sequence ID" value="ASX26012.1"/>
    <property type="molecule type" value="Genomic_DNA"/>
</dbReference>
<dbReference type="InterPro" id="IPR023346">
    <property type="entry name" value="Lysozyme-like_dom_sf"/>
</dbReference>
<dbReference type="Proteomes" id="UP000216438">
    <property type="component" value="Chromosome"/>
</dbReference>
<sequence>MVCSGAGCSCDLRSLLFNIGVKAFATSTLLKKLNAGDEQEAAAEFLKWCYGTVKGKKVPLKGLIFRRQQEKARFEAGLMEKESPEFSRCE</sequence>
<protein>
    <recommendedName>
        <fullName evidence="3">Lysozyme</fullName>
        <ecNumber evidence="3">3.2.1.17</ecNumber>
    </recommendedName>
</protein>
<dbReference type="PANTHER" id="PTHR38107">
    <property type="match status" value="1"/>
</dbReference>
<comment type="catalytic activity">
    <reaction evidence="3">
        <text>Hydrolysis of (1-&gt;4)-beta-linkages between N-acetylmuramic acid and N-acetyl-D-glucosamine residues in a peptidoglycan and between N-acetyl-D-glucosamine residues in chitodextrins.</text>
        <dbReference type="EC" id="3.2.1.17"/>
    </reaction>
</comment>
<dbReference type="InterPro" id="IPR023347">
    <property type="entry name" value="Lysozyme_dom_sf"/>
</dbReference>
<organism evidence="4 5">
    <name type="scientific">Candidatus Hamiltonella defensa</name>
    <name type="common">Bemisia tabaci</name>
    <dbReference type="NCBI Taxonomy" id="672795"/>
    <lineage>
        <taxon>Bacteria</taxon>
        <taxon>Pseudomonadati</taxon>
        <taxon>Pseudomonadota</taxon>
        <taxon>Gammaproteobacteria</taxon>
        <taxon>Enterobacterales</taxon>
        <taxon>Enterobacteriaceae</taxon>
        <taxon>aphid secondary symbionts</taxon>
        <taxon>Candidatus Williamhamiltonella</taxon>
    </lineage>
</organism>
<dbReference type="GO" id="GO:0031640">
    <property type="term" value="P:killing of cells of another organism"/>
    <property type="evidence" value="ECO:0007669"/>
    <property type="project" value="UniProtKB-KW"/>
</dbReference>
<dbReference type="Gene3D" id="1.10.530.40">
    <property type="match status" value="1"/>
</dbReference>
<keyword evidence="1 3" id="KW-0929">Antimicrobial</keyword>
<keyword evidence="3" id="KW-0326">Glycosidase</keyword>
<evidence type="ECO:0000256" key="1">
    <source>
        <dbReference type="ARBA" id="ARBA00022529"/>
    </source>
</evidence>
<dbReference type="GO" id="GO:0016998">
    <property type="term" value="P:cell wall macromolecule catabolic process"/>
    <property type="evidence" value="ECO:0007669"/>
    <property type="project" value="InterPro"/>
</dbReference>
<dbReference type="EC" id="3.2.1.17" evidence="3"/>
<dbReference type="PANTHER" id="PTHR38107:SF3">
    <property type="entry name" value="LYSOZYME RRRD-RELATED"/>
    <property type="match status" value="1"/>
</dbReference>
<dbReference type="InterPro" id="IPR051018">
    <property type="entry name" value="Bacteriophage_GH24"/>
</dbReference>
<dbReference type="InterPro" id="IPR002196">
    <property type="entry name" value="Glyco_hydro_24"/>
</dbReference>
<accession>A0A249DZ05</accession>
<reference evidence="5" key="1">
    <citation type="submission" date="2016-06" db="EMBL/GenBank/DDBJ databases">
        <authorList>
            <person name="Chen W."/>
            <person name="Hasegawa D.K."/>
        </authorList>
    </citation>
    <scope>NUCLEOTIDE SEQUENCE [LARGE SCALE GENOMIC DNA]</scope>
    <source>
        <strain evidence="5">MEAM1</strain>
    </source>
</reference>
<dbReference type="SUPFAM" id="SSF53955">
    <property type="entry name" value="Lysozyme-like"/>
    <property type="match status" value="1"/>
</dbReference>
<dbReference type="OrthoDB" id="8141296at2"/>
<dbReference type="GO" id="GO:0003796">
    <property type="term" value="F:lysozyme activity"/>
    <property type="evidence" value="ECO:0007669"/>
    <property type="project" value="UniProtKB-EC"/>
</dbReference>
<evidence type="ECO:0000313" key="5">
    <source>
        <dbReference type="Proteomes" id="UP000216438"/>
    </source>
</evidence>
<proteinExistence type="inferred from homology"/>
<reference evidence="4 5" key="2">
    <citation type="submission" date="2017-09" db="EMBL/GenBank/DDBJ databases">
        <title>The genome of whitefly Bemisia tabaci, a global crop pest, provides novel insights into virus transmission, host adaptation and insecticide resistance.</title>
        <authorList>
            <person name="Kaur N."/>
            <person name="Kliot A."/>
            <person name="Pinheiro P.V."/>
            <person name="Luan J."/>
            <person name="Zheng Y."/>
            <person name="Liu W."/>
            <person name="Sun H."/>
            <person name="Yang X."/>
            <person name="Xu Y."/>
            <person name="Luo Y."/>
            <person name="Kruse A."/>
            <person name="Fisher T.W."/>
            <person name="Nelson D.R."/>
            <person name="Elimelech M."/>
            <person name="MacCoss M."/>
            <person name="Johnson R."/>
            <person name="Cohen E."/>
            <person name="Hunter W.B."/>
            <person name="Brown J.K."/>
            <person name="Jander G."/>
            <person name="Cilia M."/>
            <person name="Douglas A.E."/>
            <person name="Ghanim M."/>
            <person name="Simmons A.M."/>
            <person name="Wintermantel W.M."/>
            <person name="Ling K.-S."/>
            <person name="Fei Z."/>
        </authorList>
    </citation>
    <scope>NUCLEOTIDE SEQUENCE [LARGE SCALE GENOMIC DNA]</scope>
    <source>
        <strain evidence="4 5">MEAM1</strain>
    </source>
</reference>
<gene>
    <name evidence="4" type="ORF">BA171_02460</name>
</gene>
<evidence type="ECO:0000256" key="2">
    <source>
        <dbReference type="ARBA" id="ARBA00022638"/>
    </source>
</evidence>